<keyword evidence="5 8" id="KW-0274">FAD</keyword>
<dbReference type="EMBL" id="JACHNF010000001">
    <property type="protein sequence ID" value="MBB5977319.1"/>
    <property type="molecule type" value="Genomic_DNA"/>
</dbReference>
<dbReference type="Proteomes" id="UP000558997">
    <property type="component" value="Unassembled WGS sequence"/>
</dbReference>
<keyword evidence="12" id="KW-1185">Reference proteome</keyword>
<dbReference type="SMART" id="SM00893">
    <property type="entry name" value="ETF"/>
    <property type="match status" value="1"/>
</dbReference>
<feature type="domain" description="Electron transfer flavoprotein alpha/beta-subunit N-terminal" evidence="9">
    <location>
        <begin position="4"/>
        <end position="209"/>
    </location>
</feature>
<feature type="binding site" evidence="8">
    <location>
        <begin position="252"/>
        <end position="253"/>
    </location>
    <ligand>
        <name>FAD</name>
        <dbReference type="ChEBI" id="CHEBI:57692"/>
    </ligand>
</feature>
<dbReference type="Pfam" id="PF00766">
    <property type="entry name" value="ETF_alpha"/>
    <property type="match status" value="1"/>
</dbReference>
<dbReference type="AlphaFoldDB" id="A0A841DEF7"/>
<feature type="binding site" evidence="8">
    <location>
        <position position="304"/>
    </location>
    <ligand>
        <name>FAD</name>
        <dbReference type="ChEBI" id="CHEBI:57692"/>
    </ligand>
</feature>
<evidence type="ECO:0000313" key="11">
    <source>
        <dbReference type="EMBL" id="MBB5977319.1"/>
    </source>
</evidence>
<dbReference type="GO" id="GO:0009055">
    <property type="term" value="F:electron transfer activity"/>
    <property type="evidence" value="ECO:0007669"/>
    <property type="project" value="InterPro"/>
</dbReference>
<gene>
    <name evidence="10" type="ORF">HDA44_000254</name>
    <name evidence="11" type="ORF">HDA44_000660</name>
</gene>
<evidence type="ECO:0000313" key="12">
    <source>
        <dbReference type="Proteomes" id="UP000558997"/>
    </source>
</evidence>
<dbReference type="EMBL" id="JACHNF010000001">
    <property type="protein sequence ID" value="MBB5976913.1"/>
    <property type="molecule type" value="Genomic_DNA"/>
</dbReference>
<comment type="cofactor">
    <cofactor evidence="8">
        <name>FAD</name>
        <dbReference type="ChEBI" id="CHEBI:57692"/>
    </cofactor>
    <text evidence="8">Binds 1 FAD per dimer.</text>
</comment>
<comment type="similarity">
    <text evidence="1">Belongs to the ETF alpha-subunit/FixB family.</text>
</comment>
<comment type="subunit">
    <text evidence="2">Heterodimer of an alpha and a beta subunit.</text>
</comment>
<keyword evidence="6" id="KW-0249">Electron transport</keyword>
<organism evidence="10 12">
    <name type="scientific">Kribbella solani</name>
    <dbReference type="NCBI Taxonomy" id="236067"/>
    <lineage>
        <taxon>Bacteria</taxon>
        <taxon>Bacillati</taxon>
        <taxon>Actinomycetota</taxon>
        <taxon>Actinomycetes</taxon>
        <taxon>Propionibacteriales</taxon>
        <taxon>Kribbellaceae</taxon>
        <taxon>Kribbella</taxon>
    </lineage>
</organism>
<sequence length="339" mass="34460">MSKVLVLVDHSAGVVRKTTAELLTIARRLGDPVAVFISDSAADSATQVQGALPVLGQYGATKVIALTNPDLTQYLVAPKAEALQQVAAKVEPAAILISSNAEGKEIAARLAIKLDSGLITDAVDVQPADAGDASGAGAGAGGAGGAVATQSVFAGNFTVRSKVTHGTAIITVKPNAATPEAAETSPEVEEFDVTISDTAKTARITDSKPREATGRPELTEAAIIVSGGRGTGGDFAPIEAFADSLGAAVGASRAAVDSGWYPHAYQVGQTGKTVSPQLYVAAGISGAIQHRAGMQTSKTIIAVNKDPEAPIFELVDFGVVGDLHKVLPTATEEVTKRKS</sequence>
<dbReference type="Gene3D" id="3.40.50.1220">
    <property type="entry name" value="TPP-binding domain"/>
    <property type="match status" value="1"/>
</dbReference>
<dbReference type="CDD" id="cd01715">
    <property type="entry name" value="ETF_alpha"/>
    <property type="match status" value="1"/>
</dbReference>
<dbReference type="Gene3D" id="3.40.50.620">
    <property type="entry name" value="HUPs"/>
    <property type="match status" value="1"/>
</dbReference>
<dbReference type="FunFam" id="3.40.50.1220:FF:000001">
    <property type="entry name" value="Electron transfer flavoprotein, alpha subunit"/>
    <property type="match status" value="1"/>
</dbReference>
<dbReference type="PIRSF" id="PIRSF000089">
    <property type="entry name" value="Electra_flavoP_a"/>
    <property type="match status" value="1"/>
</dbReference>
<dbReference type="InterPro" id="IPR033947">
    <property type="entry name" value="ETF_alpha_N"/>
</dbReference>
<evidence type="ECO:0000259" key="9">
    <source>
        <dbReference type="SMART" id="SM00893"/>
    </source>
</evidence>
<dbReference type="PANTHER" id="PTHR43153">
    <property type="entry name" value="ELECTRON TRANSFER FLAVOPROTEIN ALPHA"/>
    <property type="match status" value="1"/>
</dbReference>
<dbReference type="InterPro" id="IPR014731">
    <property type="entry name" value="ETF_asu_C"/>
</dbReference>
<dbReference type="SUPFAM" id="SSF52402">
    <property type="entry name" value="Adenine nucleotide alpha hydrolases-like"/>
    <property type="match status" value="1"/>
</dbReference>
<dbReference type="InterPro" id="IPR018206">
    <property type="entry name" value="ETF_asu_C_CS"/>
</dbReference>
<feature type="binding site" evidence="8">
    <location>
        <position position="229"/>
    </location>
    <ligand>
        <name>FAD</name>
        <dbReference type="ChEBI" id="CHEBI:57692"/>
    </ligand>
</feature>
<evidence type="ECO:0000256" key="5">
    <source>
        <dbReference type="ARBA" id="ARBA00022827"/>
    </source>
</evidence>
<dbReference type="PROSITE" id="PS00696">
    <property type="entry name" value="ETF_ALPHA"/>
    <property type="match status" value="1"/>
</dbReference>
<comment type="caution">
    <text evidence="10">The sequence shown here is derived from an EMBL/GenBank/DDBJ whole genome shotgun (WGS) entry which is preliminary data.</text>
</comment>
<name>A0A841DEF7_9ACTN</name>
<dbReference type="InterPro" id="IPR014729">
    <property type="entry name" value="Rossmann-like_a/b/a_fold"/>
</dbReference>
<evidence type="ECO:0000256" key="8">
    <source>
        <dbReference type="PIRSR" id="PIRSR000089-1"/>
    </source>
</evidence>
<evidence type="ECO:0000256" key="1">
    <source>
        <dbReference type="ARBA" id="ARBA00005817"/>
    </source>
</evidence>
<keyword evidence="3" id="KW-0813">Transport</keyword>
<dbReference type="RefSeq" id="WP_184830563.1">
    <property type="nucleotide sequence ID" value="NZ_BAAAVN010000040.1"/>
</dbReference>
<evidence type="ECO:0000256" key="3">
    <source>
        <dbReference type="ARBA" id="ARBA00022448"/>
    </source>
</evidence>
<dbReference type="InterPro" id="IPR001308">
    <property type="entry name" value="ETF_a/FixB"/>
</dbReference>
<feature type="binding site" evidence="8">
    <location>
        <begin position="283"/>
        <end position="290"/>
    </location>
    <ligand>
        <name>FAD</name>
        <dbReference type="ChEBI" id="CHEBI:57692"/>
    </ligand>
</feature>
<dbReference type="InterPro" id="IPR029035">
    <property type="entry name" value="DHS-like_NAD/FAD-binding_dom"/>
</dbReference>
<evidence type="ECO:0000313" key="10">
    <source>
        <dbReference type="EMBL" id="MBB5976913.1"/>
    </source>
</evidence>
<dbReference type="SUPFAM" id="SSF52467">
    <property type="entry name" value="DHS-like NAD/FAD-binding domain"/>
    <property type="match status" value="1"/>
</dbReference>
<evidence type="ECO:0000256" key="7">
    <source>
        <dbReference type="ARBA" id="ARBA00025649"/>
    </source>
</evidence>
<dbReference type="InterPro" id="IPR014730">
    <property type="entry name" value="ETF_a/b_N"/>
</dbReference>
<evidence type="ECO:0000256" key="6">
    <source>
        <dbReference type="ARBA" id="ARBA00022982"/>
    </source>
</evidence>
<dbReference type="PANTHER" id="PTHR43153:SF1">
    <property type="entry name" value="ELECTRON TRANSFER FLAVOPROTEIN SUBUNIT ALPHA, MITOCHONDRIAL"/>
    <property type="match status" value="1"/>
</dbReference>
<feature type="binding site" evidence="8">
    <location>
        <begin position="266"/>
        <end position="270"/>
    </location>
    <ligand>
        <name>FAD</name>
        <dbReference type="ChEBI" id="CHEBI:57692"/>
    </ligand>
</feature>
<reference evidence="10 12" key="1">
    <citation type="submission" date="2020-08" db="EMBL/GenBank/DDBJ databases">
        <title>Sequencing the genomes of 1000 actinobacteria strains.</title>
        <authorList>
            <person name="Klenk H.-P."/>
        </authorList>
    </citation>
    <scope>NUCLEOTIDE SEQUENCE [LARGE SCALE GENOMIC DNA]</scope>
    <source>
        <strain evidence="10 12">DSM 17294</strain>
    </source>
</reference>
<accession>A0A841DEF7</accession>
<protein>
    <submittedName>
        <fullName evidence="10">Electron transfer flavoprotein alpha subunit</fullName>
    </submittedName>
</protein>
<dbReference type="GO" id="GO:0033539">
    <property type="term" value="P:fatty acid beta-oxidation using acyl-CoA dehydrogenase"/>
    <property type="evidence" value="ECO:0007669"/>
    <property type="project" value="TreeGrafter"/>
</dbReference>
<comment type="function">
    <text evidence="7">The electron transfer flavoprotein serves as a specific electron acceptor for other dehydrogenases. It transfers the electrons to the main respiratory chain via ETF-ubiquinone oxidoreductase (ETF dehydrogenase).</text>
</comment>
<evidence type="ECO:0000256" key="2">
    <source>
        <dbReference type="ARBA" id="ARBA00011355"/>
    </source>
</evidence>
<keyword evidence="4" id="KW-0285">Flavoprotein</keyword>
<dbReference type="GO" id="GO:0050660">
    <property type="term" value="F:flavin adenine dinucleotide binding"/>
    <property type="evidence" value="ECO:0007669"/>
    <property type="project" value="InterPro"/>
</dbReference>
<evidence type="ECO:0000256" key="4">
    <source>
        <dbReference type="ARBA" id="ARBA00022630"/>
    </source>
</evidence>
<proteinExistence type="inferred from homology"/>
<dbReference type="Pfam" id="PF01012">
    <property type="entry name" value="ETF"/>
    <property type="match status" value="1"/>
</dbReference>